<protein>
    <recommendedName>
        <fullName evidence="2 6">Malonyl CoA-acyl carrier protein transacylase</fullName>
        <ecNumber evidence="1 6">2.3.1.39</ecNumber>
    </recommendedName>
</protein>
<dbReference type="PANTHER" id="PTHR42681">
    <property type="entry name" value="MALONYL-COA-ACYL CARRIER PROTEIN TRANSACYLASE, MITOCHONDRIAL"/>
    <property type="match status" value="1"/>
</dbReference>
<dbReference type="GO" id="GO:0005829">
    <property type="term" value="C:cytosol"/>
    <property type="evidence" value="ECO:0007669"/>
    <property type="project" value="TreeGrafter"/>
</dbReference>
<dbReference type="KEGG" id="kst:KSMBR1_1176"/>
<evidence type="ECO:0000313" key="7">
    <source>
        <dbReference type="EMBL" id="SOH03679.1"/>
    </source>
</evidence>
<dbReference type="InterPro" id="IPR004410">
    <property type="entry name" value="Malonyl_CoA-ACP_transAc_FabD"/>
</dbReference>
<dbReference type="FunFam" id="3.30.70.250:FF:000001">
    <property type="entry name" value="Malonyl CoA-acyl carrier protein transacylase"/>
    <property type="match status" value="1"/>
</dbReference>
<evidence type="ECO:0000313" key="8">
    <source>
        <dbReference type="Proteomes" id="UP000221734"/>
    </source>
</evidence>
<evidence type="ECO:0000256" key="5">
    <source>
        <dbReference type="ARBA" id="ARBA00048462"/>
    </source>
</evidence>
<dbReference type="Proteomes" id="UP000221734">
    <property type="component" value="Chromosome Kuenenia_stuttgartiensis_MBR1"/>
</dbReference>
<dbReference type="RefSeq" id="WP_099324462.1">
    <property type="nucleotide sequence ID" value="NZ_LT934425.1"/>
</dbReference>
<dbReference type="InterPro" id="IPR016035">
    <property type="entry name" value="Acyl_Trfase/lysoPLipase"/>
</dbReference>
<dbReference type="InterPro" id="IPR016036">
    <property type="entry name" value="Malonyl_transacylase_ACP-bd"/>
</dbReference>
<accession>A0A2C9CCT2</accession>
<evidence type="ECO:0000256" key="1">
    <source>
        <dbReference type="ARBA" id="ARBA00013258"/>
    </source>
</evidence>
<dbReference type="InterPro" id="IPR001227">
    <property type="entry name" value="Ac_transferase_dom_sf"/>
</dbReference>
<organism evidence="7 8">
    <name type="scientific">Kuenenia stuttgartiensis</name>
    <dbReference type="NCBI Taxonomy" id="174633"/>
    <lineage>
        <taxon>Bacteria</taxon>
        <taxon>Pseudomonadati</taxon>
        <taxon>Planctomycetota</taxon>
        <taxon>Candidatus Brocadiia</taxon>
        <taxon>Candidatus Brocadiales</taxon>
        <taxon>Candidatus Brocadiaceae</taxon>
        <taxon>Candidatus Kuenenia</taxon>
    </lineage>
</organism>
<evidence type="ECO:0000256" key="2">
    <source>
        <dbReference type="ARBA" id="ARBA00018953"/>
    </source>
</evidence>
<dbReference type="InterPro" id="IPR050858">
    <property type="entry name" value="Mal-CoA-ACP_Trans/PKS_FabD"/>
</dbReference>
<name>A0A2C9CCT2_KUEST</name>
<dbReference type="NCBIfam" id="TIGR00128">
    <property type="entry name" value="fabD"/>
    <property type="match status" value="1"/>
</dbReference>
<evidence type="ECO:0000256" key="6">
    <source>
        <dbReference type="PIRNR" id="PIRNR000446"/>
    </source>
</evidence>
<dbReference type="SMART" id="SM00827">
    <property type="entry name" value="PKS_AT"/>
    <property type="match status" value="1"/>
</dbReference>
<keyword evidence="4 6" id="KW-0012">Acyltransferase</keyword>
<keyword evidence="8" id="KW-1185">Reference proteome</keyword>
<dbReference type="PANTHER" id="PTHR42681:SF1">
    <property type="entry name" value="MALONYL-COA-ACYL CARRIER PROTEIN TRANSACYLASE, MITOCHONDRIAL"/>
    <property type="match status" value="1"/>
</dbReference>
<gene>
    <name evidence="7" type="primary">fabD</name>
    <name evidence="7" type="ORF">KSMBR1_1176</name>
</gene>
<dbReference type="GO" id="GO:0006633">
    <property type="term" value="P:fatty acid biosynthetic process"/>
    <property type="evidence" value="ECO:0007669"/>
    <property type="project" value="TreeGrafter"/>
</dbReference>
<dbReference type="OrthoDB" id="9805460at2"/>
<evidence type="ECO:0000256" key="4">
    <source>
        <dbReference type="ARBA" id="ARBA00023315"/>
    </source>
</evidence>
<evidence type="ECO:0000256" key="3">
    <source>
        <dbReference type="ARBA" id="ARBA00022679"/>
    </source>
</evidence>
<dbReference type="Gene3D" id="3.40.366.10">
    <property type="entry name" value="Malonyl-Coenzyme A Acyl Carrier Protein, domain 2"/>
    <property type="match status" value="1"/>
</dbReference>
<dbReference type="Gene3D" id="3.30.70.250">
    <property type="entry name" value="Malonyl-CoA ACP transacylase, ACP-binding"/>
    <property type="match status" value="1"/>
</dbReference>
<comment type="similarity">
    <text evidence="6">Belongs to the fabD family.</text>
</comment>
<dbReference type="InterPro" id="IPR024925">
    <property type="entry name" value="Malonyl_CoA-ACP_transAc"/>
</dbReference>
<dbReference type="SUPFAM" id="SSF52151">
    <property type="entry name" value="FabD/lysophospholipase-like"/>
    <property type="match status" value="1"/>
</dbReference>
<proteinExistence type="inferred from homology"/>
<sequence length="306" mass="33339">MRKTAFLFPGQGTQLVGMGKDFYKEYKEAREIFNQANDALGFDLASLCFEGNQEELNKTSLSQPAILVTSIAILEVLKEISFFKKTTCDAVAGLSLGEYTAHVSAGSVAFADAVKLVYKRGIYMQEACEKSSGGMASVIGLEDEKIEHICRELKPFGVICAANYNSPGQVVISGESNVLERAVLLAKERGARMVIPLKVQGAFHSGLMTPASDKLYSELESTVISKPGVPVVANINAEYVSNPEEIRTALIKQLNSPVKWYQSMQKLIQDGFSQFYEIGPGKTLSGLMKKIDPAQQVKSFSTIADL</sequence>
<keyword evidence="3 6" id="KW-0808">Transferase</keyword>
<dbReference type="Pfam" id="PF00698">
    <property type="entry name" value="Acyl_transf_1"/>
    <property type="match status" value="1"/>
</dbReference>
<dbReference type="AlphaFoldDB" id="A0A2C9CCT2"/>
<dbReference type="InterPro" id="IPR014043">
    <property type="entry name" value="Acyl_transferase_dom"/>
</dbReference>
<dbReference type="EMBL" id="LT934425">
    <property type="protein sequence ID" value="SOH03679.1"/>
    <property type="molecule type" value="Genomic_DNA"/>
</dbReference>
<dbReference type="SUPFAM" id="SSF55048">
    <property type="entry name" value="Probable ACP-binding domain of malonyl-CoA ACP transacylase"/>
    <property type="match status" value="1"/>
</dbReference>
<reference evidence="8" key="1">
    <citation type="submission" date="2017-10" db="EMBL/GenBank/DDBJ databases">
        <authorList>
            <person name="Frank J."/>
        </authorList>
    </citation>
    <scope>NUCLEOTIDE SEQUENCE [LARGE SCALE GENOMIC DNA]</scope>
</reference>
<dbReference type="EC" id="2.3.1.39" evidence="1 6"/>
<dbReference type="PIRSF" id="PIRSF000446">
    <property type="entry name" value="Mct"/>
    <property type="match status" value="1"/>
</dbReference>
<dbReference type="GO" id="GO:0004314">
    <property type="term" value="F:[acyl-carrier-protein] S-malonyltransferase activity"/>
    <property type="evidence" value="ECO:0007669"/>
    <property type="project" value="UniProtKB-EC"/>
</dbReference>
<comment type="catalytic activity">
    <reaction evidence="5 6">
        <text>holo-[ACP] + malonyl-CoA = malonyl-[ACP] + CoA</text>
        <dbReference type="Rhea" id="RHEA:41792"/>
        <dbReference type="Rhea" id="RHEA-COMP:9623"/>
        <dbReference type="Rhea" id="RHEA-COMP:9685"/>
        <dbReference type="ChEBI" id="CHEBI:57287"/>
        <dbReference type="ChEBI" id="CHEBI:57384"/>
        <dbReference type="ChEBI" id="CHEBI:64479"/>
        <dbReference type="ChEBI" id="CHEBI:78449"/>
        <dbReference type="EC" id="2.3.1.39"/>
    </reaction>
</comment>